<feature type="transmembrane region" description="Helical" evidence="5">
    <location>
        <begin position="435"/>
        <end position="457"/>
    </location>
</feature>
<keyword evidence="3 5" id="KW-1133">Transmembrane helix</keyword>
<dbReference type="AlphaFoldDB" id="A0A6S6U7D5"/>
<evidence type="ECO:0000313" key="6">
    <source>
        <dbReference type="EMBL" id="CAA6823456.1"/>
    </source>
</evidence>
<dbReference type="InterPro" id="IPR023271">
    <property type="entry name" value="Aquaporin-like"/>
</dbReference>
<feature type="transmembrane region" description="Helical" evidence="5">
    <location>
        <begin position="542"/>
        <end position="564"/>
    </location>
</feature>
<dbReference type="InterPro" id="IPR011385">
    <property type="entry name" value="Site-sp_rcmbase"/>
</dbReference>
<dbReference type="Gene3D" id="1.20.1080.10">
    <property type="entry name" value="Glycerol uptake facilitator protein"/>
    <property type="match status" value="1"/>
</dbReference>
<proteinExistence type="predicted"/>
<dbReference type="EMBL" id="CACVAS010000117">
    <property type="protein sequence ID" value="CAA6823456.1"/>
    <property type="molecule type" value="Genomic_DNA"/>
</dbReference>
<evidence type="ECO:0000256" key="4">
    <source>
        <dbReference type="ARBA" id="ARBA00023136"/>
    </source>
</evidence>
<evidence type="ECO:0000256" key="3">
    <source>
        <dbReference type="ARBA" id="ARBA00022989"/>
    </source>
</evidence>
<accession>A0A6S6U7D5</accession>
<evidence type="ECO:0000256" key="1">
    <source>
        <dbReference type="ARBA" id="ARBA00004141"/>
    </source>
</evidence>
<feature type="transmembrane region" description="Helical" evidence="5">
    <location>
        <begin position="370"/>
        <end position="392"/>
    </location>
</feature>
<name>A0A6S6U7D5_9BACT</name>
<gene>
    <name evidence="6" type="ORF">HELGO_WM926</name>
</gene>
<evidence type="ECO:0000256" key="2">
    <source>
        <dbReference type="ARBA" id="ARBA00022692"/>
    </source>
</evidence>
<reference evidence="6" key="1">
    <citation type="submission" date="2020-01" db="EMBL/GenBank/DDBJ databases">
        <authorList>
            <person name="Meier V. D."/>
            <person name="Meier V D."/>
        </authorList>
    </citation>
    <scope>NUCLEOTIDE SEQUENCE</scope>
    <source>
        <strain evidence="6">HLG_WM_MAG_01</strain>
    </source>
</reference>
<keyword evidence="2 5" id="KW-0812">Transmembrane</keyword>
<protein>
    <submittedName>
        <fullName evidence="6">Site-specific recombinase</fullName>
    </submittedName>
</protein>
<feature type="transmembrane region" description="Helical" evidence="5">
    <location>
        <begin position="481"/>
        <end position="502"/>
    </location>
</feature>
<keyword evidence="4 5" id="KW-0472">Membrane</keyword>
<feature type="transmembrane region" description="Helical" evidence="5">
    <location>
        <begin position="338"/>
        <end position="358"/>
    </location>
</feature>
<dbReference type="Pfam" id="PF10136">
    <property type="entry name" value="SpecificRecomb"/>
    <property type="match status" value="1"/>
</dbReference>
<evidence type="ECO:0000256" key="5">
    <source>
        <dbReference type="SAM" id="Phobius"/>
    </source>
</evidence>
<comment type="subcellular location">
    <subcellularLocation>
        <location evidence="1">Membrane</location>
        <topology evidence="1">Multi-pass membrane protein</topology>
    </subcellularLocation>
</comment>
<sequence length="671" mass="76841">MREEIKRLHETLDNDEIDIIDKLADIIAFIRPTYVSEIEKTLAKMQQIIKLFENKESVTQKVSDDINILLIHSKISNNITNLGILSHNGFRHELSKRFYNKFLPKPPKKGDFEYILALLFPKKDDHIWVNAIDDEMWISFYASILLSDTYEKEMKDHLFSEILYAAEIIAIKIASEEFDDNFIRLDKSLLNRDSAFIALHRDMNDFVHKIQEDHIELNSTDLDMRHIQVLLEQCKSQVNHLKKRSLNRGISVSLTYELERIGQMVKRVEELMLLIKKFDTPQSYIVFMKLFKESVIKNSSKNSIYAIYQQGIRVLAKSVTNNTSEHGEHYITNTTQKYIKMFFSASGAGILIAMMALIKINIVQAGFSEAVVTILSSLNYGLGFVLIHLLGFTVATKQPAMTASTFAKAVEKGDNRRADQKKLVALFFQVSRSQFAAVLGNVTLALLVAWGIAYLAIKGDNTLLTATESEYYLMSIQPYPALIYAAIAGIWLFCAGLIAGYFDNRANLLELRERYFYHPFLKKVMKDKNREKFANYLHDHHGAIVGNFFFGVLLGITPYIGYLIELPLDISHVAFSTAYLGYSTMHLDVSTAEFFLLLLFVLLIGLVNLSVSFVLALKVSLLSRDSYFGNLFSFVKLFAKEVLRRPQALFFPPLKEKRAEQENRTKKKIKK</sequence>
<dbReference type="GO" id="GO:0016020">
    <property type="term" value="C:membrane"/>
    <property type="evidence" value="ECO:0007669"/>
    <property type="project" value="UniProtKB-SubCell"/>
</dbReference>
<dbReference type="PIRSF" id="PIRSF015380">
    <property type="entry name" value="Site-sp_rcmb"/>
    <property type="match status" value="1"/>
</dbReference>
<feature type="transmembrane region" description="Helical" evidence="5">
    <location>
        <begin position="594"/>
        <end position="617"/>
    </location>
</feature>
<organism evidence="6">
    <name type="scientific">uncultured Sulfurovum sp</name>
    <dbReference type="NCBI Taxonomy" id="269237"/>
    <lineage>
        <taxon>Bacteria</taxon>
        <taxon>Pseudomonadati</taxon>
        <taxon>Campylobacterota</taxon>
        <taxon>Epsilonproteobacteria</taxon>
        <taxon>Campylobacterales</taxon>
        <taxon>Sulfurovaceae</taxon>
        <taxon>Sulfurovum</taxon>
        <taxon>environmental samples</taxon>
    </lineage>
</organism>